<evidence type="ECO:0000313" key="2">
    <source>
        <dbReference type="Proteomes" id="UP001500841"/>
    </source>
</evidence>
<keyword evidence="2" id="KW-1185">Reference proteome</keyword>
<gene>
    <name evidence="1" type="ORF">GCM10022392_33030</name>
</gene>
<protein>
    <recommendedName>
        <fullName evidence="3">N-acetyltransferase domain-containing protein</fullName>
    </recommendedName>
</protein>
<sequence>MNITEVSGQKAIPVIVQRVEPTDFKSITKKQFFFRWDQLKADADIYKLTLEDRPVILGLIALVDVPAEYRIEIKLISVSKENSGRLKKHEGIAGCLIAHAAKIALRKYYGLACVSLTPKTELRSHYIKKYGMTTAGQQVYAEYEVLRELIKTYDI</sequence>
<dbReference type="RefSeq" id="WP_345107130.1">
    <property type="nucleotide sequence ID" value="NZ_BAABCV010000015.1"/>
</dbReference>
<name>A0ABP7X5P4_9SPHI</name>
<evidence type="ECO:0008006" key="3">
    <source>
        <dbReference type="Google" id="ProtNLM"/>
    </source>
</evidence>
<comment type="caution">
    <text evidence="1">The sequence shown here is derived from an EMBL/GenBank/DDBJ whole genome shotgun (WGS) entry which is preliminary data.</text>
</comment>
<reference evidence="2" key="1">
    <citation type="journal article" date="2019" name="Int. J. Syst. Evol. Microbiol.">
        <title>The Global Catalogue of Microorganisms (GCM) 10K type strain sequencing project: providing services to taxonomists for standard genome sequencing and annotation.</title>
        <authorList>
            <consortium name="The Broad Institute Genomics Platform"/>
            <consortium name="The Broad Institute Genome Sequencing Center for Infectious Disease"/>
            <person name="Wu L."/>
            <person name="Ma J."/>
        </authorList>
    </citation>
    <scope>NUCLEOTIDE SEQUENCE [LARGE SCALE GENOMIC DNA]</scope>
    <source>
        <strain evidence="2">JCM 17085</strain>
    </source>
</reference>
<accession>A0ABP7X5P4</accession>
<proteinExistence type="predicted"/>
<organism evidence="1 2">
    <name type="scientific">Mucilaginibacter panaciglaebae</name>
    <dbReference type="NCBI Taxonomy" id="502331"/>
    <lineage>
        <taxon>Bacteria</taxon>
        <taxon>Pseudomonadati</taxon>
        <taxon>Bacteroidota</taxon>
        <taxon>Sphingobacteriia</taxon>
        <taxon>Sphingobacteriales</taxon>
        <taxon>Sphingobacteriaceae</taxon>
        <taxon>Mucilaginibacter</taxon>
    </lineage>
</organism>
<evidence type="ECO:0000313" key="1">
    <source>
        <dbReference type="EMBL" id="GAA4104801.1"/>
    </source>
</evidence>
<dbReference type="EMBL" id="BAABCV010000015">
    <property type="protein sequence ID" value="GAA4104801.1"/>
    <property type="molecule type" value="Genomic_DNA"/>
</dbReference>
<dbReference type="Proteomes" id="UP001500841">
    <property type="component" value="Unassembled WGS sequence"/>
</dbReference>